<reference evidence="3" key="1">
    <citation type="submission" date="2017-09" db="EMBL/GenBank/DDBJ databases">
        <title>Depth-based differentiation of microbial function through sediment-hosted aquifers and enrichment of novel symbionts in the deep terrestrial subsurface.</title>
        <authorList>
            <person name="Probst A.J."/>
            <person name="Ladd B."/>
            <person name="Jarett J.K."/>
            <person name="Geller-Mcgrath D.E."/>
            <person name="Sieber C.M.K."/>
            <person name="Emerson J.B."/>
            <person name="Anantharaman K."/>
            <person name="Thomas B.C."/>
            <person name="Malmstrom R."/>
            <person name="Stieglmeier M."/>
            <person name="Klingl A."/>
            <person name="Woyke T."/>
            <person name="Ryan C.M."/>
            <person name="Banfield J.F."/>
        </authorList>
    </citation>
    <scope>NUCLEOTIDE SEQUENCE [LARGE SCALE GENOMIC DNA]</scope>
</reference>
<sequence>MGCRGGYKYYSGKRYDLIGVAHHSEDLSELVVYWAKYGENLIWVRPLEMFLENVKIDGNLKPRFKLIEENK</sequence>
<gene>
    <name evidence="2" type="ORF">COZ41_02390</name>
</gene>
<organism evidence="2 3">
    <name type="scientific">Candidatus Shapirobacteria bacterium CG_4_10_14_3_um_filter_35_13</name>
    <dbReference type="NCBI Taxonomy" id="1974873"/>
    <lineage>
        <taxon>Bacteria</taxon>
        <taxon>Candidatus Shapironibacteriota</taxon>
    </lineage>
</organism>
<dbReference type="Pfam" id="PF07866">
    <property type="entry name" value="DUF1653"/>
    <property type="match status" value="1"/>
</dbReference>
<dbReference type="InterPro" id="IPR023387">
    <property type="entry name" value="DUF1653-like_dom"/>
</dbReference>
<proteinExistence type="predicted"/>
<evidence type="ECO:0000313" key="3">
    <source>
        <dbReference type="Proteomes" id="UP000229531"/>
    </source>
</evidence>
<evidence type="ECO:0000313" key="2">
    <source>
        <dbReference type="EMBL" id="PIX67931.1"/>
    </source>
</evidence>
<dbReference type="Proteomes" id="UP000229531">
    <property type="component" value="Unassembled WGS sequence"/>
</dbReference>
<dbReference type="InterPro" id="IPR037135">
    <property type="entry name" value="DUF1653-like_dom_sf"/>
</dbReference>
<feature type="domain" description="DUF1653" evidence="1">
    <location>
        <begin position="6"/>
        <end position="65"/>
    </location>
</feature>
<dbReference type="EMBL" id="PFJG01000049">
    <property type="protein sequence ID" value="PIX67931.1"/>
    <property type="molecule type" value="Genomic_DNA"/>
</dbReference>
<dbReference type="AlphaFoldDB" id="A0A2M7LIL8"/>
<name>A0A2M7LIL8_9BACT</name>
<protein>
    <submittedName>
        <fullName evidence="2">DUF1653 domain-containing protein</fullName>
    </submittedName>
</protein>
<accession>A0A2M7LIL8</accession>
<evidence type="ECO:0000259" key="1">
    <source>
        <dbReference type="Pfam" id="PF07866"/>
    </source>
</evidence>
<comment type="caution">
    <text evidence="2">The sequence shown here is derived from an EMBL/GenBank/DDBJ whole genome shotgun (WGS) entry which is preliminary data.</text>
</comment>
<dbReference type="Gene3D" id="2.30.30.320">
    <property type="entry name" value="DUF1653-like domain"/>
    <property type="match status" value="1"/>
</dbReference>